<keyword evidence="6" id="KW-1185">Reference proteome</keyword>
<dbReference type="STRING" id="27349.A0A0L6UBV3"/>
<dbReference type="VEuPathDB" id="FungiDB:VP01_760g7"/>
<dbReference type="GO" id="GO:0034657">
    <property type="term" value="C:GID complex"/>
    <property type="evidence" value="ECO:0007669"/>
    <property type="project" value="TreeGrafter"/>
</dbReference>
<dbReference type="GO" id="GO:0005634">
    <property type="term" value="C:nucleus"/>
    <property type="evidence" value="ECO:0007669"/>
    <property type="project" value="TreeGrafter"/>
</dbReference>
<dbReference type="OrthoDB" id="1933455at2759"/>
<feature type="region of interest" description="Disordered" evidence="2">
    <location>
        <begin position="390"/>
        <end position="441"/>
    </location>
</feature>
<dbReference type="GO" id="GO:0004842">
    <property type="term" value="F:ubiquitin-protein transferase activity"/>
    <property type="evidence" value="ECO:0007669"/>
    <property type="project" value="InterPro"/>
</dbReference>
<evidence type="ECO:0000313" key="5">
    <source>
        <dbReference type="EMBL" id="KNZ46039.1"/>
    </source>
</evidence>
<dbReference type="InterPro" id="IPR006595">
    <property type="entry name" value="CTLH_C"/>
</dbReference>
<feature type="chain" id="PRO_5005567371" description="CTLH domain-containing protein" evidence="3">
    <location>
        <begin position="22"/>
        <end position="527"/>
    </location>
</feature>
<name>A0A0L6UBV3_9BASI</name>
<dbReference type="SMART" id="SM00757">
    <property type="entry name" value="CRA"/>
    <property type="match status" value="1"/>
</dbReference>
<dbReference type="PANTHER" id="PTHR12170">
    <property type="entry name" value="MACROPHAGE ERYTHROBLAST ATTACHER-RELATED"/>
    <property type="match status" value="1"/>
</dbReference>
<dbReference type="InterPro" id="IPR013144">
    <property type="entry name" value="CRA_dom"/>
</dbReference>
<dbReference type="CDD" id="cd16659">
    <property type="entry name" value="RING-Ubox_Emp"/>
    <property type="match status" value="1"/>
</dbReference>
<organism evidence="5 6">
    <name type="scientific">Puccinia sorghi</name>
    <dbReference type="NCBI Taxonomy" id="27349"/>
    <lineage>
        <taxon>Eukaryota</taxon>
        <taxon>Fungi</taxon>
        <taxon>Dikarya</taxon>
        <taxon>Basidiomycota</taxon>
        <taxon>Pucciniomycotina</taxon>
        <taxon>Pucciniomycetes</taxon>
        <taxon>Pucciniales</taxon>
        <taxon>Pucciniaceae</taxon>
        <taxon>Puccinia</taxon>
    </lineage>
</organism>
<dbReference type="PROSITE" id="PS50897">
    <property type="entry name" value="CTLH"/>
    <property type="match status" value="1"/>
</dbReference>
<dbReference type="GO" id="GO:0005737">
    <property type="term" value="C:cytoplasm"/>
    <property type="evidence" value="ECO:0007669"/>
    <property type="project" value="TreeGrafter"/>
</dbReference>
<dbReference type="GO" id="GO:0043161">
    <property type="term" value="P:proteasome-mediated ubiquitin-dependent protein catabolic process"/>
    <property type="evidence" value="ECO:0007669"/>
    <property type="project" value="InterPro"/>
</dbReference>
<dbReference type="PANTHER" id="PTHR12170:SF2">
    <property type="entry name" value="E3 UBIQUITIN-PROTEIN TRANSFERASE MAEA"/>
    <property type="match status" value="1"/>
</dbReference>
<gene>
    <name evidence="5" type="ORF">VP01_760g7</name>
</gene>
<dbReference type="InterPro" id="IPR024964">
    <property type="entry name" value="CTLH/CRA"/>
</dbReference>
<sequence>MALNTKFWEVVLNVILSGSSALRLPCFGCGGHSIIFKHLLSLQQVPTDALRSSLRSTQRVLERDLDKLNTSLKEAAGNSPRCTDDNHDVKREELEQVVGTELEKQNDIVKVIDGLLSKARGLKRKLDDTYNNPRTGMAPSLTRIKARIDHLQNLYSSEYSTDLTVRLFFWRYYQKFSQTRLDRHLVDFMLRSGHTQSAQSLSQVADVEMLTDAPLFSELARIEKALANHSCSEALAWCKENAAALKKAQSTLEFELRYQEFIELVKAKKFTEAISYSQKQLIPWQNTRLAEISQVMTLLAFDQGTRCPPYARLYDESRWADLLDSFRSTLFALLSIPEQPFLHLSLSVGLASLKLPACYANTSKRATTTPTEDVEMTPPLMQSRLPIGNEIGASSTTGGGGGTGNVTTTHSHLLPPSNYDPSLVPKPEQEQQATVAQKNRDCPTCDPKGLGELAKECPWSHHVNSIIVCGLTGKVVNDGDGLAVLPNGRVYSRDGLERLACKDNGRVCCPRTGQVFALDEIRRVFIS</sequence>
<dbReference type="InterPro" id="IPR045098">
    <property type="entry name" value="Fyv10_fam"/>
</dbReference>
<dbReference type="AlphaFoldDB" id="A0A0L6UBV3"/>
<proteinExistence type="inferred from homology"/>
<evidence type="ECO:0000256" key="2">
    <source>
        <dbReference type="SAM" id="MobiDB-lite"/>
    </source>
</evidence>
<feature type="signal peptide" evidence="3">
    <location>
        <begin position="1"/>
        <end position="21"/>
    </location>
</feature>
<evidence type="ECO:0000256" key="1">
    <source>
        <dbReference type="ARBA" id="ARBA00010615"/>
    </source>
</evidence>
<evidence type="ECO:0000256" key="3">
    <source>
        <dbReference type="SAM" id="SignalP"/>
    </source>
</evidence>
<dbReference type="Pfam" id="PF10607">
    <property type="entry name" value="CTLH"/>
    <property type="match status" value="1"/>
</dbReference>
<comment type="similarity">
    <text evidence="1">Belongs to the FYV10 family.</text>
</comment>
<protein>
    <recommendedName>
        <fullName evidence="4">CTLH domain-containing protein</fullName>
    </recommendedName>
</protein>
<evidence type="ECO:0000259" key="4">
    <source>
        <dbReference type="PROSITE" id="PS50897"/>
    </source>
</evidence>
<reference evidence="5 6" key="1">
    <citation type="submission" date="2015-08" db="EMBL/GenBank/DDBJ databases">
        <title>Next Generation Sequencing and Analysis of the Genome of Puccinia sorghi L Schw, the Causal Agent of Maize Common Rust.</title>
        <authorList>
            <person name="Rochi L."/>
            <person name="Burguener G."/>
            <person name="Darino M."/>
            <person name="Turjanski A."/>
            <person name="Kreff E."/>
            <person name="Dieguez M.J."/>
            <person name="Sacco F."/>
        </authorList>
    </citation>
    <scope>NUCLEOTIDE SEQUENCE [LARGE SCALE GENOMIC DNA]</scope>
    <source>
        <strain evidence="5 6">RO10H11247</strain>
    </source>
</reference>
<evidence type="ECO:0000313" key="6">
    <source>
        <dbReference type="Proteomes" id="UP000037035"/>
    </source>
</evidence>
<dbReference type="EMBL" id="LAVV01013061">
    <property type="protein sequence ID" value="KNZ46039.1"/>
    <property type="molecule type" value="Genomic_DNA"/>
</dbReference>
<comment type="caution">
    <text evidence="5">The sequence shown here is derived from an EMBL/GenBank/DDBJ whole genome shotgun (WGS) entry which is preliminary data.</text>
</comment>
<accession>A0A0L6UBV3</accession>
<dbReference type="Proteomes" id="UP000037035">
    <property type="component" value="Unassembled WGS sequence"/>
</dbReference>
<feature type="domain" description="CTLH" evidence="4">
    <location>
        <begin position="216"/>
        <end position="272"/>
    </location>
</feature>
<dbReference type="SMART" id="SM00668">
    <property type="entry name" value="CTLH"/>
    <property type="match status" value="1"/>
</dbReference>
<keyword evidence="3" id="KW-0732">Signal</keyword>